<dbReference type="InterPro" id="IPR023915">
    <property type="entry name" value="Bifunctiontional_GlmU_arc-type"/>
</dbReference>
<dbReference type="EC" id="2.7.7.24" evidence="5"/>
<comment type="similarity">
    <text evidence="2">In the N-terminal section; belongs to the N-acetylglucosamine-1-phosphate uridyltransferase family.</text>
</comment>
<dbReference type="InterPro" id="IPR005908">
    <property type="entry name" value="G1P_thy_trans_l"/>
</dbReference>
<feature type="domain" description="Nucleotidyl transferase" evidence="3">
    <location>
        <begin position="2"/>
        <end position="235"/>
    </location>
</feature>
<dbReference type="Gene3D" id="3.90.550.10">
    <property type="entry name" value="Spore Coat Polysaccharide Biosynthesis Protein SpsA, Chain A"/>
    <property type="match status" value="1"/>
</dbReference>
<dbReference type="EMBL" id="CP146016">
    <property type="protein sequence ID" value="WWQ59479.1"/>
    <property type="molecule type" value="Genomic_DNA"/>
</dbReference>
<organism evidence="5 6">
    <name type="scientific">Sulfolobus tengchongensis</name>
    <dbReference type="NCBI Taxonomy" id="207809"/>
    <lineage>
        <taxon>Archaea</taxon>
        <taxon>Thermoproteota</taxon>
        <taxon>Thermoprotei</taxon>
        <taxon>Sulfolobales</taxon>
        <taxon>Sulfolobaceae</taxon>
        <taxon>Sulfolobus</taxon>
    </lineage>
</organism>
<dbReference type="Proteomes" id="UP001432202">
    <property type="component" value="Chromosome"/>
</dbReference>
<dbReference type="Pfam" id="PF00483">
    <property type="entry name" value="NTP_transferase"/>
    <property type="match status" value="1"/>
</dbReference>
<accession>A0AAX4KX52</accession>
<dbReference type="CDD" id="cd04189">
    <property type="entry name" value="G1P_TT_long"/>
    <property type="match status" value="1"/>
</dbReference>
<evidence type="ECO:0000256" key="1">
    <source>
        <dbReference type="ARBA" id="ARBA00007707"/>
    </source>
</evidence>
<keyword evidence="5" id="KW-0548">Nucleotidyltransferase</keyword>
<protein>
    <submittedName>
        <fullName evidence="5">Glucose-1-phosphate thymidylyltransferase</fullName>
        <ecNumber evidence="5">2.7.7.24</ecNumber>
    </submittedName>
</protein>
<dbReference type="NCBIfam" id="TIGR03992">
    <property type="entry name" value="Arch_glmU"/>
    <property type="match status" value="1"/>
</dbReference>
<dbReference type="GO" id="GO:0019134">
    <property type="term" value="F:glucosamine-1-phosphate N-acetyltransferase activity"/>
    <property type="evidence" value="ECO:0007669"/>
    <property type="project" value="InterPro"/>
</dbReference>
<evidence type="ECO:0000313" key="6">
    <source>
        <dbReference type="Proteomes" id="UP001432202"/>
    </source>
</evidence>
<dbReference type="NCBIfam" id="TIGR01208">
    <property type="entry name" value="rmlA_long"/>
    <property type="match status" value="1"/>
</dbReference>
<keyword evidence="6" id="KW-1185">Reference proteome</keyword>
<reference evidence="5 6" key="1">
    <citation type="submission" date="2024-02" db="EMBL/GenBank/DDBJ databases">
        <title>STSV induces naive adaptation in Sulfolobus.</title>
        <authorList>
            <person name="Xiang X."/>
            <person name="Song M."/>
        </authorList>
    </citation>
    <scope>NUCLEOTIDE SEQUENCE [LARGE SCALE GENOMIC DNA]</scope>
    <source>
        <strain evidence="5 6">RT2</strain>
    </source>
</reference>
<dbReference type="InterPro" id="IPR056729">
    <property type="entry name" value="GMPPB_C"/>
</dbReference>
<proteinExistence type="inferred from homology"/>
<dbReference type="Gene3D" id="2.160.10.10">
    <property type="entry name" value="Hexapeptide repeat proteins"/>
    <property type="match status" value="1"/>
</dbReference>
<keyword evidence="5" id="KW-0808">Transferase</keyword>
<evidence type="ECO:0000259" key="3">
    <source>
        <dbReference type="Pfam" id="PF00483"/>
    </source>
</evidence>
<dbReference type="PANTHER" id="PTHR42883:SF2">
    <property type="entry name" value="THYMIDYLYLTRANSFERASE"/>
    <property type="match status" value="1"/>
</dbReference>
<evidence type="ECO:0000259" key="4">
    <source>
        <dbReference type="Pfam" id="PF25087"/>
    </source>
</evidence>
<name>A0AAX4KX52_9CREN</name>
<comment type="similarity">
    <text evidence="1">In the C-terminal section; belongs to the transferase hexapeptide repeat family.</text>
</comment>
<dbReference type="AlphaFoldDB" id="A0AAX4KX52"/>
<feature type="domain" description="Mannose-1-phosphate guanyltransferase C-terminal" evidence="4">
    <location>
        <begin position="271"/>
        <end position="355"/>
    </location>
</feature>
<evidence type="ECO:0000313" key="5">
    <source>
        <dbReference type="EMBL" id="WWQ59479.1"/>
    </source>
</evidence>
<dbReference type="PANTHER" id="PTHR42883">
    <property type="entry name" value="GLUCOSE-1-PHOSPHATE THYMIDYLTRANSFERASE"/>
    <property type="match status" value="1"/>
</dbReference>
<sequence length="357" mass="39356">MKGLLLAGGSGTRLRPLTYTGNKHTLPIANKPMILYAFENLVNLGVKDIGVIIGPLKEGVVEILSHTKYPDVNVTFIEQPDPLGLAHAVMTAEPFLKDEPFVMHLGDNLLSSGISDFVRVFEETKADAVVGVTEVKDPRQYGVVVLDERGRVKKLIEKPKEPPSNLALVGVYVFSPEIHKYTKKLKPSWRGEYEITDAIQLMVNDGKRVEVVKIKGWWKDTGKPYDLLEANQLILDTIQTDIHGKVHDSSLVQGRVIIGDGTEVKENVTVRGPVIIGNNCVIGPNTYIGPYTSIGDNCVIEGVEIENSIVMSNVKIRNVAIRISDSIIGNYVEITRESSIPKTHKFILGDRTSVKLV</sequence>
<dbReference type="SUPFAM" id="SSF53448">
    <property type="entry name" value="Nucleotide-diphospho-sugar transferases"/>
    <property type="match status" value="1"/>
</dbReference>
<dbReference type="GO" id="GO:0008879">
    <property type="term" value="F:glucose-1-phosphate thymidylyltransferase activity"/>
    <property type="evidence" value="ECO:0007669"/>
    <property type="project" value="UniProtKB-EC"/>
</dbReference>
<dbReference type="GO" id="GO:0003977">
    <property type="term" value="F:UDP-N-acetylglucosamine diphosphorylase activity"/>
    <property type="evidence" value="ECO:0007669"/>
    <property type="project" value="InterPro"/>
</dbReference>
<dbReference type="InterPro" id="IPR005835">
    <property type="entry name" value="NTP_transferase_dom"/>
</dbReference>
<dbReference type="GeneID" id="89336744"/>
<dbReference type="Pfam" id="PF25087">
    <property type="entry name" value="GMPPB_C"/>
    <property type="match status" value="1"/>
</dbReference>
<evidence type="ECO:0000256" key="2">
    <source>
        <dbReference type="ARBA" id="ARBA00007947"/>
    </source>
</evidence>
<dbReference type="RefSeq" id="WP_338598656.1">
    <property type="nucleotide sequence ID" value="NZ_CP146016.1"/>
</dbReference>
<gene>
    <name evidence="5" type="ORF">V6M85_08210</name>
</gene>
<dbReference type="InterPro" id="IPR029044">
    <property type="entry name" value="Nucleotide-diphossugar_trans"/>
</dbReference>